<dbReference type="Proteomes" id="UP000192801">
    <property type="component" value="Unassembled WGS sequence"/>
</dbReference>
<dbReference type="PANTHER" id="PTHR30157:SF0">
    <property type="entry name" value="NADPH-DEPENDENT FERRIC-CHELATE REDUCTASE"/>
    <property type="match status" value="1"/>
</dbReference>
<dbReference type="InterPro" id="IPR017927">
    <property type="entry name" value="FAD-bd_FR_type"/>
</dbReference>
<dbReference type="Gene3D" id="3.40.50.80">
    <property type="entry name" value="Nucleotide-binding domain of ferredoxin-NADP reductase (FNR) module"/>
    <property type="match status" value="1"/>
</dbReference>
<dbReference type="InterPro" id="IPR039261">
    <property type="entry name" value="FNR_nucleotide-bd"/>
</dbReference>
<dbReference type="PROSITE" id="PS51384">
    <property type="entry name" value="FAD_FR"/>
    <property type="match status" value="1"/>
</dbReference>
<dbReference type="CDD" id="cd06193">
    <property type="entry name" value="siderophore_interacting"/>
    <property type="match status" value="1"/>
</dbReference>
<dbReference type="STRING" id="444597.BST26_21105"/>
<dbReference type="Pfam" id="PF04954">
    <property type="entry name" value="SIP"/>
    <property type="match status" value="1"/>
</dbReference>
<sequence>MAPRPLHTFDVVRTEDLNPHMVRVVFGGPGFDTFAPKEFTDSYVKLVFFPAGVDVDALPKPLTNDSFSGLPAEQQPTIRTFTVRDADPVARELTIDFAIHGHGGVAGPWARAARPGDRLYIMGPNGAYAPNPDADWHLLVGDEAALPAITVALAALPADAVGRVFLETAGPEDVIDLPAPAGVQVNWVFRGGAADEVGDDRSGDNSPVIAAVRAAEWLPGQVHVFIHGEAQTVMHNLRPYLRRERGVPAAWAASISGYWRRGRTEESFKTWKRELAAAEGIDPA</sequence>
<accession>A0A1X0CP93</accession>
<evidence type="ECO:0000313" key="1">
    <source>
        <dbReference type="EMBL" id="ORA61895.1"/>
    </source>
</evidence>
<dbReference type="InterPro" id="IPR017938">
    <property type="entry name" value="Riboflavin_synthase-like_b-brl"/>
</dbReference>
<dbReference type="RefSeq" id="WP_083033894.1">
    <property type="nucleotide sequence ID" value="NZ_AP022618.1"/>
</dbReference>
<dbReference type="Pfam" id="PF08021">
    <property type="entry name" value="FAD_binding_9"/>
    <property type="match status" value="1"/>
</dbReference>
<dbReference type="Gene3D" id="2.40.30.10">
    <property type="entry name" value="Translation factors"/>
    <property type="match status" value="1"/>
</dbReference>
<dbReference type="GO" id="GO:0016491">
    <property type="term" value="F:oxidoreductase activity"/>
    <property type="evidence" value="ECO:0007669"/>
    <property type="project" value="InterPro"/>
</dbReference>
<organism evidence="1 2">
    <name type="scientific">Mycolicibacterium insubricum</name>
    <dbReference type="NCBI Taxonomy" id="444597"/>
    <lineage>
        <taxon>Bacteria</taxon>
        <taxon>Bacillati</taxon>
        <taxon>Actinomycetota</taxon>
        <taxon>Actinomycetes</taxon>
        <taxon>Mycobacteriales</taxon>
        <taxon>Mycobacteriaceae</taxon>
        <taxon>Mycolicibacterium</taxon>
    </lineage>
</organism>
<reference evidence="1 2" key="1">
    <citation type="submission" date="2016-12" db="EMBL/GenBank/DDBJ databases">
        <title>The new phylogeny of genus Mycobacterium.</title>
        <authorList>
            <person name="Tortoli E."/>
            <person name="Trovato A."/>
            <person name="Cirillo D.M."/>
        </authorList>
    </citation>
    <scope>NUCLEOTIDE SEQUENCE [LARGE SCALE GENOMIC DNA]</scope>
    <source>
        <strain evidence="1 2">DSM 45130</strain>
    </source>
</reference>
<gene>
    <name evidence="1" type="ORF">BST26_21105</name>
</gene>
<dbReference type="InterPro" id="IPR013113">
    <property type="entry name" value="SIP_FAD-bd"/>
</dbReference>
<evidence type="ECO:0000313" key="2">
    <source>
        <dbReference type="Proteomes" id="UP000192801"/>
    </source>
</evidence>
<name>A0A1X0CP93_9MYCO</name>
<dbReference type="InterPro" id="IPR007037">
    <property type="entry name" value="SIP_rossman_dom"/>
</dbReference>
<dbReference type="InterPro" id="IPR039374">
    <property type="entry name" value="SIP_fam"/>
</dbReference>
<dbReference type="AlphaFoldDB" id="A0A1X0CP93"/>
<dbReference type="OrthoDB" id="9814826at2"/>
<protein>
    <submittedName>
        <fullName evidence="1">NADPH-dependent ferric siderophore reductase</fullName>
    </submittedName>
</protein>
<dbReference type="SUPFAM" id="SSF63380">
    <property type="entry name" value="Riboflavin synthase domain-like"/>
    <property type="match status" value="1"/>
</dbReference>
<dbReference type="PANTHER" id="PTHR30157">
    <property type="entry name" value="FERRIC REDUCTASE, NADPH-DEPENDENT"/>
    <property type="match status" value="1"/>
</dbReference>
<keyword evidence="2" id="KW-1185">Reference proteome</keyword>
<comment type="caution">
    <text evidence="1">The sequence shown here is derived from an EMBL/GenBank/DDBJ whole genome shotgun (WGS) entry which is preliminary data.</text>
</comment>
<proteinExistence type="predicted"/>
<dbReference type="EMBL" id="MVHS01000097">
    <property type="protein sequence ID" value="ORA61895.1"/>
    <property type="molecule type" value="Genomic_DNA"/>
</dbReference>